<dbReference type="InterPro" id="IPR039743">
    <property type="entry name" value="6GAL/EXGAL"/>
</dbReference>
<dbReference type="PANTHER" id="PTHR42767">
    <property type="entry name" value="ENDO-BETA-1,6-GALACTANASE"/>
    <property type="match status" value="1"/>
</dbReference>
<dbReference type="SUPFAM" id="SSF49785">
    <property type="entry name" value="Galactose-binding domain-like"/>
    <property type="match status" value="1"/>
</dbReference>
<dbReference type="SUPFAM" id="SSF51445">
    <property type="entry name" value="(Trans)glycosidases"/>
    <property type="match status" value="1"/>
</dbReference>
<dbReference type="Pfam" id="PF14200">
    <property type="entry name" value="RicinB_lectin_2"/>
    <property type="match status" value="1"/>
</dbReference>
<keyword evidence="1" id="KW-0732">Signal</keyword>
<evidence type="ECO:0000259" key="4">
    <source>
        <dbReference type="Pfam" id="PF14587"/>
    </source>
</evidence>
<dbReference type="PROSITE" id="PS50231">
    <property type="entry name" value="RICIN_B_LECTIN"/>
    <property type="match status" value="1"/>
</dbReference>
<keyword evidence="5" id="KW-0378">Hydrolase</keyword>
<dbReference type="Pfam" id="PF14587">
    <property type="entry name" value="Glyco_hydr_30_2"/>
    <property type="match status" value="1"/>
</dbReference>
<feature type="domain" description="Endo-beta-1,6-galactanase-like" evidence="4">
    <location>
        <begin position="37"/>
        <end position="274"/>
    </location>
</feature>
<evidence type="ECO:0000313" key="6">
    <source>
        <dbReference type="Proteomes" id="UP001183629"/>
    </source>
</evidence>
<dbReference type="EMBL" id="JAVDYC010000001">
    <property type="protein sequence ID" value="MDR7321180.1"/>
    <property type="molecule type" value="Genomic_DNA"/>
</dbReference>
<evidence type="ECO:0000259" key="3">
    <source>
        <dbReference type="Pfam" id="PF14200"/>
    </source>
</evidence>
<reference evidence="5 6" key="1">
    <citation type="submission" date="2023-07" db="EMBL/GenBank/DDBJ databases">
        <title>Sequencing the genomes of 1000 actinobacteria strains.</title>
        <authorList>
            <person name="Klenk H.-P."/>
        </authorList>
    </citation>
    <scope>NUCLEOTIDE SEQUENCE [LARGE SCALE GENOMIC DNA]</scope>
    <source>
        <strain evidence="5 6">DSM 44711</strain>
    </source>
</reference>
<dbReference type="InterPro" id="IPR039514">
    <property type="entry name" value="6GAL-like"/>
</dbReference>
<sequence length="1032" mass="108362">MRFLPPTAAGVAAVLAAAGLAVLPASPAAAAANVAHTVTVDPSYQQQEFEGWGTSLVWMANATGGYPDEIRERLVDMVFGADGLNLNIARYNIGGGNAPAVEPYLRPGGAVPGWWKAPATLGPQDREWWDPANPDHWDWDADPRQRWWVDRVKDRVDTWEAFSNSPPWFQTVSGYVSGGFDPSQDQIRADRADEFAEYLVRVTEHLEASHGIAFDTIDPLNEPNTTYWGTTLGPDGQPTGGRQEGAHAGPALQATVIEALAARLATARTDARVSAPDETNPGTFVTDWYGLTPAARDAVSQLNVHTYGTGQRTAARDVAKAEQRPLWMSEVEGSWGNDYTSMDSGLGMAQRIIDDLRELEPTAWVLWQPIEDADNMVAEGNLQWGSIHVPFDCTAADTLATCPIRTNTKYDTIRNFTHFIRPGDHLVKVNDTASAAAVTADGRGATVVHANPAATARDVTLDLSRFGTVAANATVTPVMTSASGKLVRGDAVPVAQRRATVTVPAESVTTFLVTGVSAVAVPHIDATHTYRLDGVQSGRSLSADATIRTGDPARADQLWTLAGDSAGNRARYTVTNAGTGQRLAVRGGTVLTETPAGAADDGALWTVSTTGDGTYTLINVAARRVLEVPGQATADGSPAGLWTPTSGANQRWALRDETVSGTVPARTYTLPGRVPALPATVTATVPGGATRALPVSWTMPPAKVWRKPGTVTVRGTATDVLGRTVPATAEVTVDTFRSTEPARAKAYPGGTPALPATVVGVGDHGGRAELPVTWGPIPPLTTTGVVDVAGTARPAGGRTVPAVVRVQVTAPVDAAVTGPDVTATFTEGGYSTAGLTNGVTTDKAWSNWRSTGRTPSETLTVTLPAPRDVTGVVVHFYRDGAAGAGIAQSVRAGVPAADGSCTGTETPVDGTVARVPLAGSPTDTVCVVLTTTPNGYLTVAELEVLAKAPGVAADAALRALSVDGVPVRGFDPDRDRYRAEVRKPENAVVTAVPADPYATVTIRADGRTRIITVTGEDGTQTRTYRLDLVRRD</sequence>
<dbReference type="RefSeq" id="WP_310410008.1">
    <property type="nucleotide sequence ID" value="NZ_JAVDYC010000001.1"/>
</dbReference>
<evidence type="ECO:0000256" key="1">
    <source>
        <dbReference type="SAM" id="SignalP"/>
    </source>
</evidence>
<organism evidence="5 6">
    <name type="scientific">Catenuloplanes niger</name>
    <dbReference type="NCBI Taxonomy" id="587534"/>
    <lineage>
        <taxon>Bacteria</taxon>
        <taxon>Bacillati</taxon>
        <taxon>Actinomycetota</taxon>
        <taxon>Actinomycetes</taxon>
        <taxon>Micromonosporales</taxon>
        <taxon>Micromonosporaceae</taxon>
        <taxon>Catenuloplanes</taxon>
    </lineage>
</organism>
<dbReference type="AlphaFoldDB" id="A0AAE3ZNN7"/>
<gene>
    <name evidence="5" type="ORF">J2S44_001430</name>
</gene>
<dbReference type="Gene3D" id="2.60.120.260">
    <property type="entry name" value="Galactose-binding domain-like"/>
    <property type="match status" value="1"/>
</dbReference>
<dbReference type="PANTHER" id="PTHR42767:SF1">
    <property type="entry name" value="ENDO-BETA-1,6-GALACTANASE-LIKE DOMAIN-CONTAINING PROTEIN"/>
    <property type="match status" value="1"/>
</dbReference>
<name>A0AAE3ZNN7_9ACTN</name>
<evidence type="ECO:0000259" key="2">
    <source>
        <dbReference type="Pfam" id="PF07532"/>
    </source>
</evidence>
<dbReference type="Gene3D" id="2.80.10.50">
    <property type="match status" value="1"/>
</dbReference>
<accession>A0AAE3ZNN7</accession>
<feature type="chain" id="PRO_5041965148" evidence="1">
    <location>
        <begin position="32"/>
        <end position="1032"/>
    </location>
</feature>
<dbReference type="InterPro" id="IPR000772">
    <property type="entry name" value="Ricin_B_lectin"/>
</dbReference>
<dbReference type="InterPro" id="IPR008979">
    <property type="entry name" value="Galactose-bd-like_sf"/>
</dbReference>
<dbReference type="InterPro" id="IPR011081">
    <property type="entry name" value="Big_4"/>
</dbReference>
<dbReference type="Proteomes" id="UP001183629">
    <property type="component" value="Unassembled WGS sequence"/>
</dbReference>
<dbReference type="CDD" id="cd00161">
    <property type="entry name" value="beta-trefoil_Ricin-like"/>
    <property type="match status" value="1"/>
</dbReference>
<dbReference type="Gene3D" id="3.20.20.80">
    <property type="entry name" value="Glycosidases"/>
    <property type="match status" value="1"/>
</dbReference>
<protein>
    <submittedName>
        <fullName evidence="5">O-glycosyl hydrolase</fullName>
    </submittedName>
</protein>
<dbReference type="Pfam" id="PF07532">
    <property type="entry name" value="Big_4"/>
    <property type="match status" value="1"/>
</dbReference>
<dbReference type="GO" id="GO:0004553">
    <property type="term" value="F:hydrolase activity, hydrolyzing O-glycosyl compounds"/>
    <property type="evidence" value="ECO:0007669"/>
    <property type="project" value="InterPro"/>
</dbReference>
<comment type="caution">
    <text evidence="5">The sequence shown here is derived from an EMBL/GenBank/DDBJ whole genome shotgun (WGS) entry which is preliminary data.</text>
</comment>
<feature type="domain" description="Bacterial Ig-like" evidence="2">
    <location>
        <begin position="671"/>
        <end position="719"/>
    </location>
</feature>
<keyword evidence="6" id="KW-1185">Reference proteome</keyword>
<proteinExistence type="predicted"/>
<dbReference type="InterPro" id="IPR035992">
    <property type="entry name" value="Ricin_B-like_lectins"/>
</dbReference>
<feature type="signal peptide" evidence="1">
    <location>
        <begin position="1"/>
        <end position="31"/>
    </location>
</feature>
<dbReference type="SUPFAM" id="SSF50370">
    <property type="entry name" value="Ricin B-like lectins"/>
    <property type="match status" value="1"/>
</dbReference>
<dbReference type="InterPro" id="IPR017853">
    <property type="entry name" value="GH"/>
</dbReference>
<feature type="domain" description="Ricin B lectin" evidence="3">
    <location>
        <begin position="604"/>
        <end position="658"/>
    </location>
</feature>
<evidence type="ECO:0000313" key="5">
    <source>
        <dbReference type="EMBL" id="MDR7321180.1"/>
    </source>
</evidence>